<keyword evidence="1" id="KW-0812">Transmembrane</keyword>
<keyword evidence="1" id="KW-0472">Membrane</keyword>
<feature type="transmembrane region" description="Helical" evidence="1">
    <location>
        <begin position="169"/>
        <end position="194"/>
    </location>
</feature>
<evidence type="ECO:0000256" key="1">
    <source>
        <dbReference type="SAM" id="Phobius"/>
    </source>
</evidence>
<evidence type="ECO:0000313" key="3">
    <source>
        <dbReference type="Proteomes" id="UP000054695"/>
    </source>
</evidence>
<accession>A0A0W0R6I4</accession>
<dbReference type="EMBL" id="LNXU01000060">
    <property type="protein sequence ID" value="KTC66680.1"/>
    <property type="molecule type" value="Genomic_DNA"/>
</dbReference>
<reference evidence="2 3" key="1">
    <citation type="submission" date="2015-11" db="EMBL/GenBank/DDBJ databases">
        <title>Genomic analysis of 38 Legionella species identifies large and diverse effector repertoires.</title>
        <authorList>
            <person name="Burstein D."/>
            <person name="Amaro F."/>
            <person name="Zusman T."/>
            <person name="Lifshitz Z."/>
            <person name="Cohen O."/>
            <person name="Gilbert J.A."/>
            <person name="Pupko T."/>
            <person name="Shuman H.A."/>
            <person name="Segal G."/>
        </authorList>
    </citation>
    <scope>NUCLEOTIDE SEQUENCE [LARGE SCALE GENOMIC DNA]</scope>
    <source>
        <strain evidence="2 3">WIGA</strain>
    </source>
</reference>
<name>A0A0W0R6I4_LEGBO</name>
<gene>
    <name evidence="2" type="ORF">Lboz_3575</name>
</gene>
<dbReference type="Proteomes" id="UP000054695">
    <property type="component" value="Unassembled WGS sequence"/>
</dbReference>
<dbReference type="PATRIC" id="fig|447.4.peg.3832"/>
<keyword evidence="1" id="KW-1133">Transmembrane helix</keyword>
<comment type="caution">
    <text evidence="2">The sequence shown here is derived from an EMBL/GenBank/DDBJ whole genome shotgun (WGS) entry which is preliminary data.</text>
</comment>
<proteinExistence type="predicted"/>
<sequence length="292" mass="33042">MPSHQLALLCQQIEKQSTDHFGKFYMYVSLLNTLTARNKTFADGLPKYSTGSMFWRKNHLDVGEIPIGFTQQLDAYAREFINLQPHWSKTLHNIVMAYIRRGKITDLAYIIDQMLSHLMSIQGHQSHNQDIYEYISFEKKKKGLIDFIQQVSTFNRQLLSIADNGCNTALSLLAVTTGFVLVLASIFSIIPLIIGLPLVLGGAYGAYHFATTGMAQLEQLESQMKQMLKKLEMLQGDLFGDKNSVSFYAAAVKPLPYAVVTAGEQLMFDKSQKKTLQEYRETLDESFTPFSI</sequence>
<keyword evidence="3" id="KW-1185">Reference proteome</keyword>
<organism evidence="2 3">
    <name type="scientific">Legionella bozemanae</name>
    <name type="common">Fluoribacter bozemanae</name>
    <dbReference type="NCBI Taxonomy" id="447"/>
    <lineage>
        <taxon>Bacteria</taxon>
        <taxon>Pseudomonadati</taxon>
        <taxon>Pseudomonadota</taxon>
        <taxon>Gammaproteobacteria</taxon>
        <taxon>Legionellales</taxon>
        <taxon>Legionellaceae</taxon>
        <taxon>Legionella</taxon>
    </lineage>
</organism>
<protein>
    <submittedName>
        <fullName evidence="2">Uncharacterized protein</fullName>
    </submittedName>
</protein>
<dbReference type="OrthoDB" id="5650645at2"/>
<evidence type="ECO:0000313" key="2">
    <source>
        <dbReference type="EMBL" id="KTC66680.1"/>
    </source>
</evidence>
<dbReference type="AlphaFoldDB" id="A0A0W0R6I4"/>
<dbReference type="RefSeq" id="WP_058461061.1">
    <property type="nucleotide sequence ID" value="NZ_CAAAIY010000020.1"/>
</dbReference>